<evidence type="ECO:0000313" key="3">
    <source>
        <dbReference type="Proteomes" id="UP001281003"/>
    </source>
</evidence>
<sequence length="223" mass="24707">MGSSRRGGLAATEAAEAARTEAGLRSLGELRDHLGMLADLGQREETGIMLGWCGWRRSRSRQRGSRRVCIDPEADGQMGRWDGNWDWDRGGARRRQAMRRRSKEVTAVSVRAWDEDSERRWWWMEVTCTVHAKGAPGGVFSVRAEDEAAERREGWMNELCSWRSCKGSSGSSVFSVRAEDEEVQEEGVWRGAPGSDCTPGPASVRDSGTVGQWDTSEVSEAGP</sequence>
<reference evidence="2" key="1">
    <citation type="journal article" date="2023" name="Mol. Phylogenet. Evol.">
        <title>Genome-scale phylogeny and comparative genomics of the fungal order Sordariales.</title>
        <authorList>
            <person name="Hensen N."/>
            <person name="Bonometti L."/>
            <person name="Westerberg I."/>
            <person name="Brannstrom I.O."/>
            <person name="Guillou S."/>
            <person name="Cros-Aarteil S."/>
            <person name="Calhoun S."/>
            <person name="Haridas S."/>
            <person name="Kuo A."/>
            <person name="Mondo S."/>
            <person name="Pangilinan J."/>
            <person name="Riley R."/>
            <person name="LaButti K."/>
            <person name="Andreopoulos B."/>
            <person name="Lipzen A."/>
            <person name="Chen C."/>
            <person name="Yan M."/>
            <person name="Daum C."/>
            <person name="Ng V."/>
            <person name="Clum A."/>
            <person name="Steindorff A."/>
            <person name="Ohm R.A."/>
            <person name="Martin F."/>
            <person name="Silar P."/>
            <person name="Natvig D.O."/>
            <person name="Lalanne C."/>
            <person name="Gautier V."/>
            <person name="Ament-Velasquez S.L."/>
            <person name="Kruys A."/>
            <person name="Hutchinson M.I."/>
            <person name="Powell A.J."/>
            <person name="Barry K."/>
            <person name="Miller A.N."/>
            <person name="Grigoriev I.V."/>
            <person name="Debuchy R."/>
            <person name="Gladieux P."/>
            <person name="Hiltunen Thoren M."/>
            <person name="Johannesson H."/>
        </authorList>
    </citation>
    <scope>NUCLEOTIDE SEQUENCE</scope>
    <source>
        <strain evidence="2">FGSC 1904</strain>
    </source>
</reference>
<evidence type="ECO:0000313" key="2">
    <source>
        <dbReference type="EMBL" id="KAK3399619.1"/>
    </source>
</evidence>
<gene>
    <name evidence="2" type="ORF">B0T20DRAFT_391180</name>
</gene>
<protein>
    <submittedName>
        <fullName evidence="2">Uncharacterized protein</fullName>
    </submittedName>
</protein>
<proteinExistence type="predicted"/>
<feature type="compositionally biased region" description="Polar residues" evidence="1">
    <location>
        <begin position="209"/>
        <end position="223"/>
    </location>
</feature>
<feature type="compositionally biased region" description="Low complexity" evidence="1">
    <location>
        <begin position="167"/>
        <end position="176"/>
    </location>
</feature>
<dbReference type="AlphaFoldDB" id="A0AAE0PGQ1"/>
<organism evidence="2 3">
    <name type="scientific">Sordaria brevicollis</name>
    <dbReference type="NCBI Taxonomy" id="83679"/>
    <lineage>
        <taxon>Eukaryota</taxon>
        <taxon>Fungi</taxon>
        <taxon>Dikarya</taxon>
        <taxon>Ascomycota</taxon>
        <taxon>Pezizomycotina</taxon>
        <taxon>Sordariomycetes</taxon>
        <taxon>Sordariomycetidae</taxon>
        <taxon>Sordariales</taxon>
        <taxon>Sordariaceae</taxon>
        <taxon>Sordaria</taxon>
    </lineage>
</organism>
<reference evidence="2" key="2">
    <citation type="submission" date="2023-07" db="EMBL/GenBank/DDBJ databases">
        <authorList>
            <consortium name="Lawrence Berkeley National Laboratory"/>
            <person name="Haridas S."/>
            <person name="Hensen N."/>
            <person name="Bonometti L."/>
            <person name="Westerberg I."/>
            <person name="Brannstrom I.O."/>
            <person name="Guillou S."/>
            <person name="Cros-Aarteil S."/>
            <person name="Calhoun S."/>
            <person name="Kuo A."/>
            <person name="Mondo S."/>
            <person name="Pangilinan J."/>
            <person name="Riley R."/>
            <person name="LaButti K."/>
            <person name="Andreopoulos B."/>
            <person name="Lipzen A."/>
            <person name="Chen C."/>
            <person name="Yanf M."/>
            <person name="Daum C."/>
            <person name="Ng V."/>
            <person name="Clum A."/>
            <person name="Steindorff A."/>
            <person name="Ohm R."/>
            <person name="Martin F."/>
            <person name="Silar P."/>
            <person name="Natvig D."/>
            <person name="Lalanne C."/>
            <person name="Gautier V."/>
            <person name="Ament-velasquez S.L."/>
            <person name="Kruys A."/>
            <person name="Hutchinson M.I."/>
            <person name="Powell A.J."/>
            <person name="Barry K."/>
            <person name="Miller A.N."/>
            <person name="Grigoriev I.V."/>
            <person name="Debuchy R."/>
            <person name="Gladieux P."/>
            <person name="Thoren M.H."/>
            <person name="Johannesson H."/>
        </authorList>
    </citation>
    <scope>NUCLEOTIDE SEQUENCE</scope>
    <source>
        <strain evidence="2">FGSC 1904</strain>
    </source>
</reference>
<accession>A0AAE0PGQ1</accession>
<keyword evidence="3" id="KW-1185">Reference proteome</keyword>
<evidence type="ECO:0000256" key="1">
    <source>
        <dbReference type="SAM" id="MobiDB-lite"/>
    </source>
</evidence>
<feature type="region of interest" description="Disordered" evidence="1">
    <location>
        <begin position="167"/>
        <end position="223"/>
    </location>
</feature>
<name>A0AAE0PGQ1_SORBR</name>
<dbReference type="Proteomes" id="UP001281003">
    <property type="component" value="Unassembled WGS sequence"/>
</dbReference>
<dbReference type="EMBL" id="JAUTDP010000004">
    <property type="protein sequence ID" value="KAK3399619.1"/>
    <property type="molecule type" value="Genomic_DNA"/>
</dbReference>
<comment type="caution">
    <text evidence="2">The sequence shown here is derived from an EMBL/GenBank/DDBJ whole genome shotgun (WGS) entry which is preliminary data.</text>
</comment>